<keyword evidence="5" id="KW-0560">Oxidoreductase</keyword>
<dbReference type="KEGG" id="dae:Dtox_0959"/>
<dbReference type="eggNOG" id="COG2070">
    <property type="taxonomic scope" value="Bacteria"/>
</dbReference>
<dbReference type="InterPro" id="IPR004136">
    <property type="entry name" value="NMO"/>
</dbReference>
<dbReference type="InterPro" id="IPR013785">
    <property type="entry name" value="Aldolase_TIM"/>
</dbReference>
<dbReference type="HOGENOM" id="CLU_038732_0_0_9"/>
<evidence type="ECO:0000256" key="1">
    <source>
        <dbReference type="ARBA" id="ARBA00003535"/>
    </source>
</evidence>
<evidence type="ECO:0000256" key="2">
    <source>
        <dbReference type="ARBA" id="ARBA00013457"/>
    </source>
</evidence>
<organism evidence="6 7">
    <name type="scientific">Desulfofarcimen acetoxidans (strain ATCC 49208 / DSM 771 / KCTC 5769 / VKM B-1644 / 5575)</name>
    <name type="common">Desulfotomaculum acetoxidans</name>
    <dbReference type="NCBI Taxonomy" id="485916"/>
    <lineage>
        <taxon>Bacteria</taxon>
        <taxon>Bacillati</taxon>
        <taxon>Bacillota</taxon>
        <taxon>Clostridia</taxon>
        <taxon>Eubacteriales</taxon>
        <taxon>Peptococcaceae</taxon>
        <taxon>Desulfofarcimen</taxon>
    </lineage>
</organism>
<protein>
    <recommendedName>
        <fullName evidence="2">Probable nitronate monooxygenase</fullName>
    </recommendedName>
</protein>
<gene>
    <name evidence="6" type="ordered locus">Dtox_0959</name>
</gene>
<keyword evidence="6" id="KW-0223">Dioxygenase</keyword>
<dbReference type="RefSeq" id="WP_015756563.1">
    <property type="nucleotide sequence ID" value="NC_013216.1"/>
</dbReference>
<dbReference type="GO" id="GO:0018580">
    <property type="term" value="F:nitronate monooxygenase activity"/>
    <property type="evidence" value="ECO:0007669"/>
    <property type="project" value="InterPro"/>
</dbReference>
<dbReference type="Pfam" id="PF03060">
    <property type="entry name" value="NMO"/>
    <property type="match status" value="1"/>
</dbReference>
<dbReference type="AlphaFoldDB" id="C8W381"/>
<keyword evidence="4" id="KW-0288">FMN</keyword>
<proteinExistence type="predicted"/>
<evidence type="ECO:0000256" key="3">
    <source>
        <dbReference type="ARBA" id="ARBA00022630"/>
    </source>
</evidence>
<dbReference type="EMBL" id="CP001720">
    <property type="protein sequence ID" value="ACV61848.1"/>
    <property type="molecule type" value="Genomic_DNA"/>
</dbReference>
<keyword evidence="3" id="KW-0285">Flavoprotein</keyword>
<name>C8W381_DESAS</name>
<dbReference type="PANTHER" id="PTHR32332:SF18">
    <property type="entry name" value="2-NITROPROPANE DIOXYGENASE"/>
    <property type="match status" value="1"/>
</dbReference>
<dbReference type="STRING" id="485916.Dtox_0959"/>
<dbReference type="PANTHER" id="PTHR32332">
    <property type="entry name" value="2-NITROPROPANE DIOXYGENASE"/>
    <property type="match status" value="1"/>
</dbReference>
<accession>C8W381</accession>
<evidence type="ECO:0000256" key="4">
    <source>
        <dbReference type="ARBA" id="ARBA00022643"/>
    </source>
</evidence>
<keyword evidence="7" id="KW-1185">Reference proteome</keyword>
<sequence length="315" mass="33324">MKLPTLKIKDLMPQYPIIQGGMAVRVSTAPLAAAVANAGGIGVIGATGMSPDEVREEIIQAKNLTSGIIGINIMFAARQFAAIIKAAIEEKIDIIFSGAGFSRDMFSWGAKAGVPVVSIVSSSKAARIAEKAGAAAVVAEGCEAGGHLGTDQSIEKILPEIKASVKIPVIAAGGITDGYDMAKMIKLGADGVQLATRFVLSEECTVDNSFKQLYLQAQEEDVQIIKSPVGLPGRAIVNKFAQMIMKGEAPQPEKCDKCLKNCSHEYCILAALSNARDGNLDQGVVFSGKNVYRIKDILPVQKIFDKLLTEFALAD</sequence>
<evidence type="ECO:0000256" key="5">
    <source>
        <dbReference type="ARBA" id="ARBA00023002"/>
    </source>
</evidence>
<reference evidence="6 7" key="1">
    <citation type="journal article" date="2009" name="Stand. Genomic Sci.">
        <title>Complete genome sequence of Desulfotomaculum acetoxidans type strain (5575).</title>
        <authorList>
            <person name="Spring S."/>
            <person name="Lapidus A."/>
            <person name="Schroder M."/>
            <person name="Gleim D."/>
            <person name="Sims D."/>
            <person name="Meincke L."/>
            <person name="Glavina Del Rio T."/>
            <person name="Tice H."/>
            <person name="Copeland A."/>
            <person name="Cheng J.F."/>
            <person name="Lucas S."/>
            <person name="Chen F."/>
            <person name="Nolan M."/>
            <person name="Bruce D."/>
            <person name="Goodwin L."/>
            <person name="Pitluck S."/>
            <person name="Ivanova N."/>
            <person name="Mavromatis K."/>
            <person name="Mikhailova N."/>
            <person name="Pati A."/>
            <person name="Chen A."/>
            <person name="Palaniappan K."/>
            <person name="Land M."/>
            <person name="Hauser L."/>
            <person name="Chang Y.J."/>
            <person name="Jeffries C.D."/>
            <person name="Chain P."/>
            <person name="Saunders E."/>
            <person name="Brettin T."/>
            <person name="Detter J.C."/>
            <person name="Goker M."/>
            <person name="Bristow J."/>
            <person name="Eisen J.A."/>
            <person name="Markowitz V."/>
            <person name="Hugenholtz P."/>
            <person name="Kyrpides N.C."/>
            <person name="Klenk H.P."/>
            <person name="Han C."/>
        </authorList>
    </citation>
    <scope>NUCLEOTIDE SEQUENCE [LARGE SCALE GENOMIC DNA]</scope>
    <source>
        <strain evidence="7">ATCC 49208 / DSM 771 / VKM B-1644</strain>
    </source>
</reference>
<dbReference type="CDD" id="cd04730">
    <property type="entry name" value="NPD_like"/>
    <property type="match status" value="1"/>
</dbReference>
<dbReference type="OrthoDB" id="9778912at2"/>
<evidence type="ECO:0000313" key="6">
    <source>
        <dbReference type="EMBL" id="ACV61848.1"/>
    </source>
</evidence>
<dbReference type="Proteomes" id="UP000002217">
    <property type="component" value="Chromosome"/>
</dbReference>
<dbReference type="GO" id="GO:0051213">
    <property type="term" value="F:dioxygenase activity"/>
    <property type="evidence" value="ECO:0007669"/>
    <property type="project" value="UniProtKB-KW"/>
</dbReference>
<dbReference type="SUPFAM" id="SSF51412">
    <property type="entry name" value="Inosine monophosphate dehydrogenase (IMPDH)"/>
    <property type="match status" value="1"/>
</dbReference>
<evidence type="ECO:0000313" key="7">
    <source>
        <dbReference type="Proteomes" id="UP000002217"/>
    </source>
</evidence>
<dbReference type="Gene3D" id="3.20.20.70">
    <property type="entry name" value="Aldolase class I"/>
    <property type="match status" value="1"/>
</dbReference>
<comment type="function">
    <text evidence="1">Nitronate monooxygenase that uses molecular oxygen to catalyze the oxidative denitrification of alkyl nitronates. Acts on propionate 3-nitronate (P3N), the presumed physiological substrate. Probably functions in the detoxification of P3N, a metabolic poison produced by plants and fungi as a defense mechanism.</text>
</comment>